<evidence type="ECO:0000256" key="3">
    <source>
        <dbReference type="ARBA" id="ARBA00022989"/>
    </source>
</evidence>
<evidence type="ECO:0000256" key="5">
    <source>
        <dbReference type="SAM" id="MobiDB-lite"/>
    </source>
</evidence>
<evidence type="ECO:0000256" key="4">
    <source>
        <dbReference type="ARBA" id="ARBA00023136"/>
    </source>
</evidence>
<feature type="region of interest" description="Disordered" evidence="5">
    <location>
        <begin position="1423"/>
        <end position="1469"/>
    </location>
</feature>
<protein>
    <recommendedName>
        <fullName evidence="7">Anoctamin transmembrane domain-containing protein</fullName>
    </recommendedName>
</protein>
<feature type="transmembrane region" description="Helical" evidence="6">
    <location>
        <begin position="986"/>
        <end position="1003"/>
    </location>
</feature>
<feature type="compositionally biased region" description="Low complexity" evidence="5">
    <location>
        <begin position="1733"/>
        <end position="1742"/>
    </location>
</feature>
<evidence type="ECO:0000313" key="9">
    <source>
        <dbReference type="Proteomes" id="UP001165085"/>
    </source>
</evidence>
<feature type="region of interest" description="Disordered" evidence="5">
    <location>
        <begin position="1485"/>
        <end position="1646"/>
    </location>
</feature>
<dbReference type="EMBL" id="BRXY01000294">
    <property type="protein sequence ID" value="GMH84536.1"/>
    <property type="molecule type" value="Genomic_DNA"/>
</dbReference>
<feature type="transmembrane region" description="Helical" evidence="6">
    <location>
        <begin position="1206"/>
        <end position="1228"/>
    </location>
</feature>
<feature type="transmembrane region" description="Helical" evidence="6">
    <location>
        <begin position="1287"/>
        <end position="1313"/>
    </location>
</feature>
<dbReference type="GO" id="GO:0016020">
    <property type="term" value="C:membrane"/>
    <property type="evidence" value="ECO:0007669"/>
    <property type="project" value="UniProtKB-SubCell"/>
</dbReference>
<feature type="compositionally biased region" description="Acidic residues" evidence="5">
    <location>
        <begin position="1583"/>
        <end position="1607"/>
    </location>
</feature>
<feature type="domain" description="Anoctamin transmembrane" evidence="7">
    <location>
        <begin position="939"/>
        <end position="1418"/>
    </location>
</feature>
<keyword evidence="4 6" id="KW-0472">Membrane</keyword>
<evidence type="ECO:0000259" key="7">
    <source>
        <dbReference type="Pfam" id="PF04547"/>
    </source>
</evidence>
<keyword evidence="9" id="KW-1185">Reference proteome</keyword>
<feature type="region of interest" description="Disordered" evidence="5">
    <location>
        <begin position="1"/>
        <end position="43"/>
    </location>
</feature>
<feature type="transmembrane region" description="Helical" evidence="6">
    <location>
        <begin position="922"/>
        <end position="952"/>
    </location>
</feature>
<organism evidence="8 9">
    <name type="scientific">Triparma strigata</name>
    <dbReference type="NCBI Taxonomy" id="1606541"/>
    <lineage>
        <taxon>Eukaryota</taxon>
        <taxon>Sar</taxon>
        <taxon>Stramenopiles</taxon>
        <taxon>Ochrophyta</taxon>
        <taxon>Bolidophyceae</taxon>
        <taxon>Parmales</taxon>
        <taxon>Triparmaceae</taxon>
        <taxon>Triparma</taxon>
    </lineage>
</organism>
<feature type="transmembrane region" description="Helical" evidence="6">
    <location>
        <begin position="1376"/>
        <end position="1400"/>
    </location>
</feature>
<feature type="compositionally biased region" description="Polar residues" evidence="5">
    <location>
        <begin position="1792"/>
        <end position="1804"/>
    </location>
</feature>
<evidence type="ECO:0000256" key="1">
    <source>
        <dbReference type="ARBA" id="ARBA00004141"/>
    </source>
</evidence>
<feature type="region of interest" description="Disordered" evidence="5">
    <location>
        <begin position="242"/>
        <end position="267"/>
    </location>
</feature>
<feature type="compositionally biased region" description="Basic residues" evidence="5">
    <location>
        <begin position="1425"/>
        <end position="1436"/>
    </location>
</feature>
<dbReference type="Proteomes" id="UP001165085">
    <property type="component" value="Unassembled WGS sequence"/>
</dbReference>
<proteinExistence type="predicted"/>
<sequence length="1831" mass="202963">MSSPKKPLAVSTAPNNADSCEPKTKQTGPLKGPLKGNDAAQVDGKQEVTVGFFRKCDSTGLLQLSSSSSPRRPLGEMRNAANSNSSNSSNSNVTTSPSSPSSPSTTTADPNNTGDTTNSPNNYVPIVVGGGKKGVYSPKSFHAARTPPPAPGTQTLKQSISQNLKSLKPSVLKNKPIIKPEVPALLTSDKIEVELSQNPYHKKVKMMNMASRNYGSQRMGKDNSVATFQGLMGSPEVFLTRRRKRDKQKEKGLRPPTPYKKRRPGASNNFNEDDFDFAIVLSPSADYADVAEELNFDGDNVDHGMEAGVRLGRNVVLEESGKFFVEPESIFETAVEKNESNRRWGGGMQSPDGTTMVSPDGKAIGRSLTSPPLYSATSFAGDKSPLTPMDENSDPNVGKSRLDIIRERKRVAEKKVELARRPPTTSTYVPRPPATRMNGIDDFLRAMFGGIVMKRHRSGCKATYVKLWSEDGGDNICFTPVDEEMAKTAFMEQRVKFGSLMQTAYGSAEPASTSNSSASEFLPAHLHSARNHSQPSFANTLANSATKKWNKFFMSGKIDARNIVAVHRAVKEDPFAKGQLGTQALRSSRDHYVSARTFSLVLASHRFPWSRGHAARTETSSVYTFDLETETEGEYWLVFRGFLQLQRDVAVGKMATQRSQGFGTHGGGVAACSSKIFEKGSGDSSDGCEEKKKSGLSKILRFLRKPSSSSSLSSVEDEPARPAAPPPDYFLGFNSPGTQVWARLRQAGLETKRVYALDTKRVMIKLRCPAERLEDVAEVLRMKLKTKDGTFVAFREGIRKKFLGVGGSGSRLDEDEVVFRSSERQKIIDFIIRSRIRDSGAELGERTGLGKHIQVTMPLHMHARLESLYTTWVTYWNVLNWKPAATSPDATPAGRGIKSAFSFSSESLPLRHRNSTPKPPSIFARVFMGALSQPLDSVASYFGEGVAFYFAWLEHCNRWLIFPSIIGTIQFIVQVCLVSWDPVTRPFFSILIILWSFGVMVSWRQRSNFLAHRWGTLKYEEEETTRPQYHGDYVRCEITGEWIVHYPKWKRRLKSAIGFMLTIGFTTAALIFMLMAYANRDIILANYFNADGEVWTFKLSIISSATNSVSSVELTKEHLMDVNLWLIILVYPTVLGMMLPLFNYLFTVLAFALNDFENYRTDTDYRNNLILKVFSFRFVNYFAALYYYAFLTSDPSASILRVASGLLVYLTVAHWWNIGITIYFPLLWHRWNLFNMRLKLRARVRKNMKKRENGSSKAENGKALLEQAQSSVWEETMLPAHDGFDDFVYAIIQFAYVACFSSVLPITPLIVLINQTLQIRLDAYKLCRGRRRPLSTKAGGIGVWEHVLHIVTVVAVVTNCALMATTSHLVRGIADFVGDLGMIGIMVGVEHIMLLIKYFLQVGIAPFPQSVINSMKREKFDLNRRRNSSMRAKKERRSVGAGRLSNEGGNQDSAAALRSNLGGNGTSNGMSVQFEEEVAVKQVVEEEEEELVLEEEVLEREEEEELEETNEDNSGGDDDDDDGGPLGALGSPLLERFSFSERDLPPMPNSPESLEQTPPRILKPALRAGRYSTSPVPYGGGGGEEEEEEEEEEELYSDNEDEDDDLGEILGATINITGRSRRRSKHSLSLTPQGRDVDAELGAEGEGEFVDGRERYAQENTSPLHVSPKNSPIKHRKAINPFKTVADLPGFKAEQEAKDARREARREERLKETQRVIGEANDLVSKAVSGLKVGARGRAVPSRGGGAVGGGGGGKVAANNYKGRVKSPRAANSNNSSNNNNRVKSPRAAPNPKTTSGGLRQRYQSPKKKEEKTESPFRNVLGDGDDDLDEM</sequence>
<feature type="compositionally biased region" description="Low complexity" evidence="5">
    <location>
        <begin position="1772"/>
        <end position="1781"/>
    </location>
</feature>
<feature type="transmembrane region" description="Helical" evidence="6">
    <location>
        <begin position="1056"/>
        <end position="1078"/>
    </location>
</feature>
<feature type="compositionally biased region" description="Low complexity" evidence="5">
    <location>
        <begin position="79"/>
        <end position="113"/>
    </location>
</feature>
<feature type="region of interest" description="Disordered" evidence="5">
    <location>
        <begin position="367"/>
        <end position="398"/>
    </location>
</feature>
<feature type="region of interest" description="Disordered" evidence="5">
    <location>
        <begin position="1690"/>
        <end position="1713"/>
    </location>
</feature>
<evidence type="ECO:0000256" key="6">
    <source>
        <dbReference type="SAM" id="Phobius"/>
    </source>
</evidence>
<evidence type="ECO:0000256" key="2">
    <source>
        <dbReference type="ARBA" id="ARBA00022692"/>
    </source>
</evidence>
<feature type="transmembrane region" description="Helical" evidence="6">
    <location>
        <begin position="959"/>
        <end position="980"/>
    </location>
</feature>
<feature type="region of interest" description="Disordered" evidence="5">
    <location>
        <begin position="137"/>
        <end position="156"/>
    </location>
</feature>
<dbReference type="InterPro" id="IPR049452">
    <property type="entry name" value="Anoctamin_TM"/>
</dbReference>
<dbReference type="OrthoDB" id="296386at2759"/>
<feature type="transmembrane region" description="Helical" evidence="6">
    <location>
        <begin position="1124"/>
        <end position="1153"/>
    </location>
</feature>
<dbReference type="InterPro" id="IPR007632">
    <property type="entry name" value="Anoctamin"/>
</dbReference>
<feature type="region of interest" description="Disordered" evidence="5">
    <location>
        <begin position="59"/>
        <end position="126"/>
    </location>
</feature>
<feature type="compositionally biased region" description="Gly residues" evidence="5">
    <location>
        <begin position="1743"/>
        <end position="1755"/>
    </location>
</feature>
<feature type="transmembrane region" description="Helical" evidence="6">
    <location>
        <begin position="1174"/>
        <end position="1191"/>
    </location>
</feature>
<gene>
    <name evidence="8" type="ORF">TrST_g1315</name>
</gene>
<comment type="subcellular location">
    <subcellularLocation>
        <location evidence="1">Membrane</location>
        <topology evidence="1">Multi-pass membrane protein</topology>
    </subcellularLocation>
</comment>
<reference evidence="9" key="1">
    <citation type="journal article" date="2023" name="Commun. Biol.">
        <title>Genome analysis of Parmales, the sister group of diatoms, reveals the evolutionary specialization of diatoms from phago-mixotrophs to photoautotrophs.</title>
        <authorList>
            <person name="Ban H."/>
            <person name="Sato S."/>
            <person name="Yoshikawa S."/>
            <person name="Yamada K."/>
            <person name="Nakamura Y."/>
            <person name="Ichinomiya M."/>
            <person name="Sato N."/>
            <person name="Blanc-Mathieu R."/>
            <person name="Endo H."/>
            <person name="Kuwata A."/>
            <person name="Ogata H."/>
        </authorList>
    </citation>
    <scope>NUCLEOTIDE SEQUENCE [LARGE SCALE GENOMIC DNA]</scope>
    <source>
        <strain evidence="9">NIES 3701</strain>
    </source>
</reference>
<feature type="compositionally biased region" description="Acidic residues" evidence="5">
    <location>
        <begin position="1485"/>
        <end position="1523"/>
    </location>
</feature>
<accession>A0A9W7B5L3</accession>
<dbReference type="PANTHER" id="PTHR12308">
    <property type="entry name" value="ANOCTAMIN"/>
    <property type="match status" value="1"/>
</dbReference>
<feature type="compositionally biased region" description="Basic and acidic residues" evidence="5">
    <location>
        <begin position="1693"/>
        <end position="1713"/>
    </location>
</feature>
<dbReference type="PANTHER" id="PTHR12308:SF73">
    <property type="entry name" value="ANOCTAMIN"/>
    <property type="match status" value="1"/>
</dbReference>
<feature type="transmembrane region" description="Helical" evidence="6">
    <location>
        <begin position="1346"/>
        <end position="1364"/>
    </location>
</feature>
<name>A0A9W7B5L3_9STRA</name>
<keyword evidence="2 6" id="KW-0812">Transmembrane</keyword>
<keyword evidence="3 6" id="KW-1133">Transmembrane helix</keyword>
<feature type="compositionally biased region" description="Polar residues" evidence="5">
    <location>
        <begin position="367"/>
        <end position="378"/>
    </location>
</feature>
<dbReference type="GO" id="GO:0005254">
    <property type="term" value="F:chloride channel activity"/>
    <property type="evidence" value="ECO:0007669"/>
    <property type="project" value="TreeGrafter"/>
</dbReference>
<comment type="caution">
    <text evidence="8">The sequence shown here is derived from an EMBL/GenBank/DDBJ whole genome shotgun (WGS) entry which is preliminary data.</text>
</comment>
<evidence type="ECO:0000313" key="8">
    <source>
        <dbReference type="EMBL" id="GMH84536.1"/>
    </source>
</evidence>
<dbReference type="Pfam" id="PF04547">
    <property type="entry name" value="Anoctamin"/>
    <property type="match status" value="1"/>
</dbReference>
<feature type="region of interest" description="Disordered" evidence="5">
    <location>
        <begin position="1731"/>
        <end position="1831"/>
    </location>
</feature>